<dbReference type="InterPro" id="IPR023214">
    <property type="entry name" value="HAD_sf"/>
</dbReference>
<keyword evidence="2" id="KW-1185">Reference proteome</keyword>
<dbReference type="EMBL" id="JADFTS010000008">
    <property type="protein sequence ID" value="KAF9594285.1"/>
    <property type="molecule type" value="Genomic_DNA"/>
</dbReference>
<comment type="caution">
    <text evidence="1">The sequence shown here is derived from an EMBL/GenBank/DDBJ whole genome shotgun (WGS) entry which is preliminary data.</text>
</comment>
<feature type="non-terminal residue" evidence="1">
    <location>
        <position position="105"/>
    </location>
</feature>
<accession>A0A835H8I0</accession>
<organism evidence="1 2">
    <name type="scientific">Coptis chinensis</name>
    <dbReference type="NCBI Taxonomy" id="261450"/>
    <lineage>
        <taxon>Eukaryota</taxon>
        <taxon>Viridiplantae</taxon>
        <taxon>Streptophyta</taxon>
        <taxon>Embryophyta</taxon>
        <taxon>Tracheophyta</taxon>
        <taxon>Spermatophyta</taxon>
        <taxon>Magnoliopsida</taxon>
        <taxon>Ranunculales</taxon>
        <taxon>Ranunculaceae</taxon>
        <taxon>Coptidoideae</taxon>
        <taxon>Coptis</taxon>
    </lineage>
</organism>
<evidence type="ECO:0000313" key="2">
    <source>
        <dbReference type="Proteomes" id="UP000631114"/>
    </source>
</evidence>
<sequence length="105" mass="12355">IIFQCVVIEDALAGVQAAKAAQMKIPYNNPMHEKSKFLHLQEQCNRLHPAWMNVCIDNGRNKWWRRVLVDSEYVATNGTPTLPYHFKQRWTEYKVHGKQLNKTFN</sequence>
<dbReference type="Proteomes" id="UP000631114">
    <property type="component" value="Unassembled WGS sequence"/>
</dbReference>
<name>A0A835H8I0_9MAGN</name>
<evidence type="ECO:0000313" key="1">
    <source>
        <dbReference type="EMBL" id="KAF9594285.1"/>
    </source>
</evidence>
<reference evidence="1 2" key="1">
    <citation type="submission" date="2020-10" db="EMBL/GenBank/DDBJ databases">
        <title>The Coptis chinensis genome and diversification of protoberbering-type alkaloids.</title>
        <authorList>
            <person name="Wang B."/>
            <person name="Shu S."/>
            <person name="Song C."/>
            <person name="Liu Y."/>
        </authorList>
    </citation>
    <scope>NUCLEOTIDE SEQUENCE [LARGE SCALE GENOMIC DNA]</scope>
    <source>
        <strain evidence="1">HL-2020</strain>
        <tissue evidence="1">Leaf</tissue>
    </source>
</reference>
<proteinExistence type="predicted"/>
<dbReference type="AlphaFoldDB" id="A0A835H8I0"/>
<dbReference type="Gene3D" id="3.40.50.1000">
    <property type="entry name" value="HAD superfamily/HAD-like"/>
    <property type="match status" value="1"/>
</dbReference>
<protein>
    <submittedName>
        <fullName evidence="1">Uncharacterized protein</fullName>
    </submittedName>
</protein>
<gene>
    <name evidence="1" type="ORF">IFM89_028942</name>
</gene>